<comment type="caution">
    <text evidence="3">The sequence shown here is derived from an EMBL/GenBank/DDBJ whole genome shotgun (WGS) entry which is preliminary data.</text>
</comment>
<evidence type="ECO:0000256" key="1">
    <source>
        <dbReference type="SAM" id="SignalP"/>
    </source>
</evidence>
<sequence>MKKAIFLVLAVCAPVLHGCGVPLDPAPHPVELPGRSSVSSPSLTPSENGAVNEVLYLVKDGRLTAVTRSLSGAPSAGQQLRHLLAGPTTAEQQQGMASALAGTELGLSVDIRDGQATVELATGLEGTGRTDDILAFAQIVCTLTSRSDVTTVTFTRAGQHVEVPRADSSLTRDPLTAADYAGLIGGK</sequence>
<feature type="chain" id="PRO_5035198837" description="GerMN domain-containing protein" evidence="1">
    <location>
        <begin position="19"/>
        <end position="187"/>
    </location>
</feature>
<name>A0A8J3Q8P6_9ACTN</name>
<keyword evidence="1" id="KW-0732">Signal</keyword>
<evidence type="ECO:0000259" key="2">
    <source>
        <dbReference type="SMART" id="SM00909"/>
    </source>
</evidence>
<dbReference type="EMBL" id="BONY01000017">
    <property type="protein sequence ID" value="GIH05241.1"/>
    <property type="molecule type" value="Genomic_DNA"/>
</dbReference>
<accession>A0A8J3Q8P6</accession>
<proteinExistence type="predicted"/>
<gene>
    <name evidence="3" type="ORF">Rhe02_33080</name>
</gene>
<dbReference type="Proteomes" id="UP000612899">
    <property type="component" value="Unassembled WGS sequence"/>
</dbReference>
<dbReference type="SMART" id="SM00909">
    <property type="entry name" value="Germane"/>
    <property type="match status" value="1"/>
</dbReference>
<dbReference type="Pfam" id="PF10646">
    <property type="entry name" value="Germane"/>
    <property type="match status" value="1"/>
</dbReference>
<feature type="signal peptide" evidence="1">
    <location>
        <begin position="1"/>
        <end position="18"/>
    </location>
</feature>
<evidence type="ECO:0000313" key="4">
    <source>
        <dbReference type="Proteomes" id="UP000612899"/>
    </source>
</evidence>
<dbReference type="AlphaFoldDB" id="A0A8J3Q8P6"/>
<dbReference type="RefSeq" id="WP_203909100.1">
    <property type="nucleotide sequence ID" value="NZ_BONY01000017.1"/>
</dbReference>
<reference evidence="3" key="1">
    <citation type="submission" date="2021-01" db="EMBL/GenBank/DDBJ databases">
        <title>Whole genome shotgun sequence of Rhizocola hellebori NBRC 109834.</title>
        <authorList>
            <person name="Komaki H."/>
            <person name="Tamura T."/>
        </authorList>
    </citation>
    <scope>NUCLEOTIDE SEQUENCE</scope>
    <source>
        <strain evidence="3">NBRC 109834</strain>
    </source>
</reference>
<feature type="domain" description="GerMN" evidence="2">
    <location>
        <begin position="76"/>
        <end position="165"/>
    </location>
</feature>
<protein>
    <recommendedName>
        <fullName evidence="2">GerMN domain-containing protein</fullName>
    </recommendedName>
</protein>
<evidence type="ECO:0000313" key="3">
    <source>
        <dbReference type="EMBL" id="GIH05241.1"/>
    </source>
</evidence>
<organism evidence="3 4">
    <name type="scientific">Rhizocola hellebori</name>
    <dbReference type="NCBI Taxonomy" id="1392758"/>
    <lineage>
        <taxon>Bacteria</taxon>
        <taxon>Bacillati</taxon>
        <taxon>Actinomycetota</taxon>
        <taxon>Actinomycetes</taxon>
        <taxon>Micromonosporales</taxon>
        <taxon>Micromonosporaceae</taxon>
        <taxon>Rhizocola</taxon>
    </lineage>
</organism>
<keyword evidence="4" id="KW-1185">Reference proteome</keyword>
<dbReference type="InterPro" id="IPR019606">
    <property type="entry name" value="GerMN"/>
</dbReference>